<dbReference type="InterPro" id="IPR012132">
    <property type="entry name" value="GMC_OxRdtase"/>
</dbReference>
<evidence type="ECO:0000259" key="7">
    <source>
        <dbReference type="PROSITE" id="PS00623"/>
    </source>
</evidence>
<dbReference type="GO" id="GO:0016614">
    <property type="term" value="F:oxidoreductase activity, acting on CH-OH group of donors"/>
    <property type="evidence" value="ECO:0007669"/>
    <property type="project" value="InterPro"/>
</dbReference>
<dbReference type="SUPFAM" id="SSF51905">
    <property type="entry name" value="FAD/NAD(P)-binding domain"/>
    <property type="match status" value="1"/>
</dbReference>
<dbReference type="SUPFAM" id="SSF54373">
    <property type="entry name" value="FAD-linked reductases, C-terminal domain"/>
    <property type="match status" value="1"/>
</dbReference>
<feature type="binding site" evidence="5">
    <location>
        <position position="203"/>
    </location>
    <ligand>
        <name>FAD</name>
        <dbReference type="ChEBI" id="CHEBI:57692"/>
    </ligand>
</feature>
<dbReference type="GO" id="GO:0050660">
    <property type="term" value="F:flavin adenine dinucleotide binding"/>
    <property type="evidence" value="ECO:0007669"/>
    <property type="project" value="InterPro"/>
</dbReference>
<evidence type="ECO:0000313" key="10">
    <source>
        <dbReference type="Proteomes" id="UP000192342"/>
    </source>
</evidence>
<dbReference type="EMBL" id="AQQV01000003">
    <property type="protein sequence ID" value="ORE86066.1"/>
    <property type="molecule type" value="Genomic_DNA"/>
</dbReference>
<dbReference type="InterPro" id="IPR007867">
    <property type="entry name" value="GMC_OxRtase_C"/>
</dbReference>
<keyword evidence="4 5" id="KW-0274">FAD</keyword>
<evidence type="ECO:0000256" key="4">
    <source>
        <dbReference type="ARBA" id="ARBA00022827"/>
    </source>
</evidence>
<comment type="similarity">
    <text evidence="2 6">Belongs to the GMC oxidoreductase family.</text>
</comment>
<dbReference type="PANTHER" id="PTHR11552">
    <property type="entry name" value="GLUCOSE-METHANOL-CHOLINE GMC OXIDOREDUCTASE"/>
    <property type="match status" value="1"/>
</dbReference>
<dbReference type="Pfam" id="PF00732">
    <property type="entry name" value="GMC_oxred_N"/>
    <property type="match status" value="1"/>
</dbReference>
<evidence type="ECO:0000256" key="1">
    <source>
        <dbReference type="ARBA" id="ARBA00001974"/>
    </source>
</evidence>
<organism evidence="9 10">
    <name type="scientific">Oceanococcus atlanticus</name>
    <dbReference type="NCBI Taxonomy" id="1317117"/>
    <lineage>
        <taxon>Bacteria</taxon>
        <taxon>Pseudomonadati</taxon>
        <taxon>Pseudomonadota</taxon>
        <taxon>Gammaproteobacteria</taxon>
        <taxon>Chromatiales</taxon>
        <taxon>Oceanococcaceae</taxon>
        <taxon>Oceanococcus</taxon>
    </lineage>
</organism>
<dbReference type="Gene3D" id="3.30.560.10">
    <property type="entry name" value="Glucose Oxidase, domain 3"/>
    <property type="match status" value="1"/>
</dbReference>
<evidence type="ECO:0000256" key="3">
    <source>
        <dbReference type="ARBA" id="ARBA00022630"/>
    </source>
</evidence>
<keyword evidence="3 6" id="KW-0285">Flavoprotein</keyword>
<dbReference type="Gene3D" id="3.50.50.60">
    <property type="entry name" value="FAD/NAD(P)-binding domain"/>
    <property type="match status" value="1"/>
</dbReference>
<protein>
    <submittedName>
        <fullName evidence="9">Putative dehydrogenase</fullName>
    </submittedName>
</protein>
<keyword evidence="10" id="KW-1185">Reference proteome</keyword>
<dbReference type="PANTHER" id="PTHR11552:SF147">
    <property type="entry name" value="CHOLINE DEHYDROGENASE, MITOCHONDRIAL"/>
    <property type="match status" value="1"/>
</dbReference>
<dbReference type="PROSITE" id="PS00623">
    <property type="entry name" value="GMC_OXRED_1"/>
    <property type="match status" value="1"/>
</dbReference>
<gene>
    <name evidence="9" type="ORF">ATO7_12253</name>
</gene>
<feature type="domain" description="Glucose-methanol-choline oxidoreductase N-terminal" evidence="7">
    <location>
        <begin position="66"/>
        <end position="89"/>
    </location>
</feature>
<dbReference type="InterPro" id="IPR000172">
    <property type="entry name" value="GMC_OxRdtase_N"/>
</dbReference>
<dbReference type="STRING" id="1317117.ATO7_12253"/>
<comment type="cofactor">
    <cofactor evidence="1 5">
        <name>FAD</name>
        <dbReference type="ChEBI" id="CHEBI:57692"/>
    </cofactor>
</comment>
<name>A0A1Y1SCL2_9GAMM</name>
<comment type="caution">
    <text evidence="9">The sequence shown here is derived from an EMBL/GenBank/DDBJ whole genome shotgun (WGS) entry which is preliminary data.</text>
</comment>
<evidence type="ECO:0000313" key="9">
    <source>
        <dbReference type="EMBL" id="ORE86066.1"/>
    </source>
</evidence>
<sequence>MVASRLSEDPNVSVCLLESGPVDKSVLIHAPAGVVAMMPRKNKLNYAFETVPQKGLNGRRGYQPRGRCLGGSSSVNAMLYVRGHRADYDHWSALGNAGWSYAEVLPYFKRSEHNENIHDEFHGQGGPLNVMNLRSPGALNAEFIKACEEQGIAATADCNGAEQDGALEYQVTHINGERCSAAKAYLTPNLSRPNLEVMTQTPVLQILLDGKTATGVRVKREGQTLDLRARREVIVCGGAFNSPQLLMLSGIGPGAHLQDRGIAVAHDLPGVGENLQDHIDIVHSYRAPNSDTFGLSFGFMPKILAAMLQWRRQRSGLITSPYAEAGAFFRSSEADGRPDLQLILVRALVDDHGRKMHLGHGFSSHCTLLNPQARGSVRLASNDPLADPLIDPCFLDNERDMRVFKEGARKQLAVLNAAALSPWRGDMLYPLNPDDDAALEEDLRNRADTQYHPVGTCKMGQDDGAVVDHRLRVHGIAGLRVADASIMPTLVAGNTNAPTIMIGEKAADMIREDAA</sequence>
<evidence type="ECO:0000256" key="2">
    <source>
        <dbReference type="ARBA" id="ARBA00010790"/>
    </source>
</evidence>
<reference evidence="9 10" key="1">
    <citation type="submission" date="2013-04" db="EMBL/GenBank/DDBJ databases">
        <title>Oceanococcus atlanticus 22II-S10r2 Genome Sequencing.</title>
        <authorList>
            <person name="Lai Q."/>
            <person name="Li G."/>
            <person name="Shao Z."/>
        </authorList>
    </citation>
    <scope>NUCLEOTIDE SEQUENCE [LARGE SCALE GENOMIC DNA]</scope>
    <source>
        <strain evidence="9 10">22II-S10r2</strain>
    </source>
</reference>
<evidence type="ECO:0000259" key="8">
    <source>
        <dbReference type="PROSITE" id="PS00624"/>
    </source>
</evidence>
<accession>A0A1Y1SCL2</accession>
<dbReference type="PIRSF" id="PIRSF000137">
    <property type="entry name" value="Alcohol_oxidase"/>
    <property type="match status" value="1"/>
</dbReference>
<dbReference type="Pfam" id="PF05199">
    <property type="entry name" value="GMC_oxred_C"/>
    <property type="match status" value="1"/>
</dbReference>
<feature type="domain" description="Glucose-methanol-choline oxidoreductase N-terminal" evidence="8">
    <location>
        <begin position="238"/>
        <end position="252"/>
    </location>
</feature>
<dbReference type="PROSITE" id="PS00624">
    <property type="entry name" value="GMC_OXRED_2"/>
    <property type="match status" value="1"/>
</dbReference>
<dbReference type="Proteomes" id="UP000192342">
    <property type="component" value="Unassembled WGS sequence"/>
</dbReference>
<evidence type="ECO:0000256" key="5">
    <source>
        <dbReference type="PIRSR" id="PIRSR000137-2"/>
    </source>
</evidence>
<evidence type="ECO:0000256" key="6">
    <source>
        <dbReference type="RuleBase" id="RU003968"/>
    </source>
</evidence>
<proteinExistence type="inferred from homology"/>
<dbReference type="InterPro" id="IPR036188">
    <property type="entry name" value="FAD/NAD-bd_sf"/>
</dbReference>
<dbReference type="AlphaFoldDB" id="A0A1Y1SCL2"/>